<dbReference type="Pfam" id="PF00593">
    <property type="entry name" value="TonB_dep_Rec_b-barrel"/>
    <property type="match status" value="1"/>
</dbReference>
<evidence type="ECO:0000256" key="7">
    <source>
        <dbReference type="ARBA" id="ARBA00023136"/>
    </source>
</evidence>
<dbReference type="InterPro" id="IPR039426">
    <property type="entry name" value="TonB-dep_rcpt-like"/>
</dbReference>
<evidence type="ECO:0000256" key="6">
    <source>
        <dbReference type="ARBA" id="ARBA00023077"/>
    </source>
</evidence>
<dbReference type="InterPro" id="IPR036942">
    <property type="entry name" value="Beta-barrel_TonB_sf"/>
</dbReference>
<dbReference type="PANTHER" id="PTHR30069">
    <property type="entry name" value="TONB-DEPENDENT OUTER MEMBRANE RECEPTOR"/>
    <property type="match status" value="1"/>
</dbReference>
<keyword evidence="9 10" id="KW-0998">Cell outer membrane</keyword>
<evidence type="ECO:0000256" key="2">
    <source>
        <dbReference type="ARBA" id="ARBA00009810"/>
    </source>
</evidence>
<proteinExistence type="inferred from homology"/>
<protein>
    <submittedName>
        <fullName evidence="14">TonB-dependent receptor domain-containing protein</fullName>
    </submittedName>
</protein>
<evidence type="ECO:0000259" key="13">
    <source>
        <dbReference type="Pfam" id="PF07715"/>
    </source>
</evidence>
<dbReference type="Proteomes" id="UP001597158">
    <property type="component" value="Unassembled WGS sequence"/>
</dbReference>
<evidence type="ECO:0000259" key="12">
    <source>
        <dbReference type="Pfam" id="PF00593"/>
    </source>
</evidence>
<dbReference type="PROSITE" id="PS52016">
    <property type="entry name" value="TONB_DEPENDENT_REC_3"/>
    <property type="match status" value="1"/>
</dbReference>
<gene>
    <name evidence="14" type="ORF">ACFQ4M_03680</name>
</gene>
<feature type="domain" description="TonB-dependent receptor plug" evidence="13">
    <location>
        <begin position="10"/>
        <end position="108"/>
    </location>
</feature>
<evidence type="ECO:0000256" key="8">
    <source>
        <dbReference type="ARBA" id="ARBA00023170"/>
    </source>
</evidence>
<dbReference type="PANTHER" id="PTHR30069:SF41">
    <property type="entry name" value="HEME_HEMOPEXIN UTILIZATION PROTEIN C"/>
    <property type="match status" value="1"/>
</dbReference>
<keyword evidence="7 10" id="KW-0472">Membrane</keyword>
<dbReference type="InterPro" id="IPR000531">
    <property type="entry name" value="Beta-barrel_TonB"/>
</dbReference>
<evidence type="ECO:0000313" key="14">
    <source>
        <dbReference type="EMBL" id="MFD1262669.1"/>
    </source>
</evidence>
<evidence type="ECO:0000256" key="11">
    <source>
        <dbReference type="RuleBase" id="RU003357"/>
    </source>
</evidence>
<evidence type="ECO:0000313" key="15">
    <source>
        <dbReference type="Proteomes" id="UP001597158"/>
    </source>
</evidence>
<evidence type="ECO:0000256" key="3">
    <source>
        <dbReference type="ARBA" id="ARBA00022448"/>
    </source>
</evidence>
<evidence type="ECO:0000256" key="1">
    <source>
        <dbReference type="ARBA" id="ARBA00004571"/>
    </source>
</evidence>
<name>A0ABW3WC51_9RHOO</name>
<dbReference type="InterPro" id="IPR012910">
    <property type="entry name" value="Plug_dom"/>
</dbReference>
<organism evidence="14 15">
    <name type="scientific">Thauera mechernichensis</name>
    <dbReference type="NCBI Taxonomy" id="82788"/>
    <lineage>
        <taxon>Bacteria</taxon>
        <taxon>Pseudomonadati</taxon>
        <taxon>Pseudomonadota</taxon>
        <taxon>Betaproteobacteria</taxon>
        <taxon>Rhodocyclales</taxon>
        <taxon>Zoogloeaceae</taxon>
        <taxon>Thauera</taxon>
    </lineage>
</organism>
<evidence type="ECO:0000256" key="9">
    <source>
        <dbReference type="ARBA" id="ARBA00023237"/>
    </source>
</evidence>
<keyword evidence="5 10" id="KW-0812">Transmembrane</keyword>
<comment type="caution">
    <text evidence="14">The sequence shown here is derived from an EMBL/GenBank/DDBJ whole genome shotgun (WGS) entry which is preliminary data.</text>
</comment>
<comment type="similarity">
    <text evidence="2 10 11">Belongs to the TonB-dependent receptor family.</text>
</comment>
<evidence type="ECO:0000256" key="5">
    <source>
        <dbReference type="ARBA" id="ARBA00022692"/>
    </source>
</evidence>
<keyword evidence="8 14" id="KW-0675">Receptor</keyword>
<dbReference type="EMBL" id="JBHTMC010000006">
    <property type="protein sequence ID" value="MFD1262669.1"/>
    <property type="molecule type" value="Genomic_DNA"/>
</dbReference>
<dbReference type="Pfam" id="PF07715">
    <property type="entry name" value="Plug"/>
    <property type="match status" value="1"/>
</dbReference>
<dbReference type="Gene3D" id="2.170.130.10">
    <property type="entry name" value="TonB-dependent receptor, plug domain"/>
    <property type="match status" value="1"/>
</dbReference>
<dbReference type="InterPro" id="IPR037066">
    <property type="entry name" value="Plug_dom_sf"/>
</dbReference>
<sequence length="640" mass="68850">MLPTVTVQGQAVTSTAERLQREQARDVRDVLGREANVDIGGGVRQGQRLYLRGVEGSNVNITVDGARQGQNLYNHRGGLGNIDPDILKLVEVNAGPAAADDGPGALGGSIRMETVDAQDLLAPGQQVGARVRAGYASANRGKRASASAYGLVAPGVGVLAHVSRDHYDDLRTGDGRRTPFSGGRDDGHLLKLSLLEMGAHQLRVGSERQKASGLNFQQRGDYPWQFQPDPAVRPPVDQTLVREQHTLNYRFNPDSDWLDVELRLYQASNDWAGKTPTGLVERFVSDGWGTDVRNRMRYGVGGLAGTLTVGVDRYEDKGVNKRSDRADRRNANESRGVYLQNRLTAAAGDVWFGVRHDEFDSSFRDGSTRASSDATSFNVGGEARLGHGVSVFGGYGEAASGAGTIPVHFAGNVVTGGALLNGRVNGRLKAERSHQTEAGVRWQQGSPAGNGLMRFEGLVFENRIEDAILYRQPGSGGLGGRNVTEFYNAASTATFKGVELRAAYAAGAFNADFSFMHLDVANLPNQAQFLARFGAPHGDKAVLRFGYAFSDNLQLGYTLTAVAGLKDVPPAQTVYIEKSGYATHDVSVNWQPAGMKGLSVDFAVHNLLDKRYSKHSTLSEGGLSTLDAGRDIRVGLRYAF</sequence>
<keyword evidence="6 11" id="KW-0798">TonB box</keyword>
<comment type="subcellular location">
    <subcellularLocation>
        <location evidence="1 10">Cell outer membrane</location>
        <topology evidence="1 10">Multi-pass membrane protein</topology>
    </subcellularLocation>
</comment>
<dbReference type="SUPFAM" id="SSF56935">
    <property type="entry name" value="Porins"/>
    <property type="match status" value="1"/>
</dbReference>
<evidence type="ECO:0000256" key="4">
    <source>
        <dbReference type="ARBA" id="ARBA00022452"/>
    </source>
</evidence>
<accession>A0ABW3WC51</accession>
<reference evidence="15" key="1">
    <citation type="journal article" date="2019" name="Int. J. Syst. Evol. Microbiol.">
        <title>The Global Catalogue of Microorganisms (GCM) 10K type strain sequencing project: providing services to taxonomists for standard genome sequencing and annotation.</title>
        <authorList>
            <consortium name="The Broad Institute Genomics Platform"/>
            <consortium name="The Broad Institute Genome Sequencing Center for Infectious Disease"/>
            <person name="Wu L."/>
            <person name="Ma J."/>
        </authorList>
    </citation>
    <scope>NUCLEOTIDE SEQUENCE [LARGE SCALE GENOMIC DNA]</scope>
    <source>
        <strain evidence="15">CCUG 48884</strain>
    </source>
</reference>
<dbReference type="RefSeq" id="WP_277830182.1">
    <property type="nucleotide sequence ID" value="NZ_JARQZE010000001.1"/>
</dbReference>
<feature type="domain" description="TonB-dependent receptor-like beta-barrel" evidence="12">
    <location>
        <begin position="215"/>
        <end position="607"/>
    </location>
</feature>
<keyword evidence="4 10" id="KW-1134">Transmembrane beta strand</keyword>
<evidence type="ECO:0000256" key="10">
    <source>
        <dbReference type="PROSITE-ProRule" id="PRU01360"/>
    </source>
</evidence>
<keyword evidence="15" id="KW-1185">Reference proteome</keyword>
<dbReference type="Gene3D" id="2.40.170.20">
    <property type="entry name" value="TonB-dependent receptor, beta-barrel domain"/>
    <property type="match status" value="1"/>
</dbReference>
<keyword evidence="3 10" id="KW-0813">Transport</keyword>